<dbReference type="EMBL" id="BLRV01000105">
    <property type="protein sequence ID" value="GFP21795.1"/>
    <property type="molecule type" value="Genomic_DNA"/>
</dbReference>
<gene>
    <name evidence="2" type="ORF">HKBW3S06_01022</name>
</gene>
<evidence type="ECO:0000313" key="3">
    <source>
        <dbReference type="Proteomes" id="UP000580051"/>
    </source>
</evidence>
<dbReference type="Pfam" id="PF01074">
    <property type="entry name" value="Glyco_hydro_38N"/>
    <property type="match status" value="1"/>
</dbReference>
<accession>A0A6V8NNE6</accession>
<comment type="caution">
    <text evidence="2">The sequence shown here is derived from an EMBL/GenBank/DDBJ whole genome shotgun (WGS) entry which is preliminary data.</text>
</comment>
<dbReference type="Proteomes" id="UP000580051">
    <property type="component" value="Unassembled WGS sequence"/>
</dbReference>
<sequence length="201" mass="23647">MNKRRKHAELIVVAHTHWDREWYLTFQQFRYQLVKLIDQLLDILEMDRDYVNFMLDGQTVVLEDYLEIRPENKERLKKWIEEGRINIGPWYTQPDEFLVSGESLIRNLMLGHKVGKEFGNVMEHGYLPDSFGHISQMPQILQGFDIDTAFIMRGVGDEVGQTEFYWEAPDGSRVLTHYLAAGYGNVNTMRPNPKDIKLPSW</sequence>
<evidence type="ECO:0000313" key="2">
    <source>
        <dbReference type="EMBL" id="GFP21795.1"/>
    </source>
</evidence>
<evidence type="ECO:0000259" key="1">
    <source>
        <dbReference type="Pfam" id="PF01074"/>
    </source>
</evidence>
<dbReference type="GO" id="GO:0006013">
    <property type="term" value="P:mannose metabolic process"/>
    <property type="evidence" value="ECO:0007669"/>
    <property type="project" value="InterPro"/>
</dbReference>
<reference evidence="2 3" key="1">
    <citation type="journal article" date="2020" name="Front. Microbiol.">
        <title>Single-cell genomics of novel Actinobacteria with the Wood-Ljungdahl pathway discovered in a serpentinizing system.</title>
        <authorList>
            <person name="Merino N."/>
            <person name="Kawai M."/>
            <person name="Boyd E.S."/>
            <person name="Colman D.R."/>
            <person name="McGlynn S.E."/>
            <person name="Nealson K.H."/>
            <person name="Kurokawa K."/>
            <person name="Hongoh Y."/>
        </authorList>
    </citation>
    <scope>NUCLEOTIDE SEQUENCE [LARGE SCALE GENOMIC DNA]</scope>
    <source>
        <strain evidence="2 3">S06</strain>
    </source>
</reference>
<dbReference type="GO" id="GO:0004559">
    <property type="term" value="F:alpha-mannosidase activity"/>
    <property type="evidence" value="ECO:0007669"/>
    <property type="project" value="InterPro"/>
</dbReference>
<dbReference type="SUPFAM" id="SSF88713">
    <property type="entry name" value="Glycoside hydrolase/deacetylase"/>
    <property type="match status" value="1"/>
</dbReference>
<proteinExistence type="predicted"/>
<protein>
    <submittedName>
        <fullName evidence="2">Mannosylglycerate hydrolase</fullName>
    </submittedName>
</protein>
<feature type="domain" description="Glycoside hydrolase family 38 N-terminal" evidence="1">
    <location>
        <begin position="10"/>
        <end position="184"/>
    </location>
</feature>
<keyword evidence="2" id="KW-0378">Hydrolase</keyword>
<dbReference type="PANTHER" id="PTHR46017">
    <property type="entry name" value="ALPHA-MANNOSIDASE 2C1"/>
    <property type="match status" value="1"/>
</dbReference>
<dbReference type="InterPro" id="IPR011330">
    <property type="entry name" value="Glyco_hydro/deAcase_b/a-brl"/>
</dbReference>
<dbReference type="PANTHER" id="PTHR46017:SF2">
    <property type="entry name" value="MANNOSYLGLYCERATE HYDROLASE"/>
    <property type="match status" value="1"/>
</dbReference>
<dbReference type="InterPro" id="IPR000602">
    <property type="entry name" value="Glyco_hydro_38_N"/>
</dbReference>
<dbReference type="GO" id="GO:0009313">
    <property type="term" value="P:oligosaccharide catabolic process"/>
    <property type="evidence" value="ECO:0007669"/>
    <property type="project" value="TreeGrafter"/>
</dbReference>
<dbReference type="InterPro" id="IPR027291">
    <property type="entry name" value="Glyco_hydro_38_N_sf"/>
</dbReference>
<name>A0A6V8NNE6_9ACTN</name>
<dbReference type="Gene3D" id="3.20.110.10">
    <property type="entry name" value="Glycoside hydrolase 38, N terminal domain"/>
    <property type="match status" value="1"/>
</dbReference>
<feature type="non-terminal residue" evidence="2">
    <location>
        <position position="201"/>
    </location>
</feature>
<dbReference type="AlphaFoldDB" id="A0A6V8NNE6"/>
<organism evidence="2 3">
    <name type="scientific">Candidatus Hakubella thermalkaliphila</name>
    <dbReference type="NCBI Taxonomy" id="2754717"/>
    <lineage>
        <taxon>Bacteria</taxon>
        <taxon>Bacillati</taxon>
        <taxon>Actinomycetota</taxon>
        <taxon>Actinomycetota incertae sedis</taxon>
        <taxon>Candidatus Hakubellales</taxon>
        <taxon>Candidatus Hakubellaceae</taxon>
        <taxon>Candidatus Hakubella</taxon>
    </lineage>
</organism>